<keyword evidence="2" id="KW-0489">Methyltransferase</keyword>
<dbReference type="Gene3D" id="3.40.50.150">
    <property type="entry name" value="Vaccinia Virus protein VP39"/>
    <property type="match status" value="1"/>
</dbReference>
<keyword evidence="2" id="KW-0808">Transferase</keyword>
<proteinExistence type="predicted"/>
<sequence>MHDASDIADWLETPRGRYVINWEQPHVDAQVADVFGYNALQLGLPQVKFLAHSRIPMRQIVGESGPVDVRCSLCELPFASASIDLVVMPHVLESHDDPHQILREVERILIPDGQVVITGFNPVSLWGLRRFIRRNRQGFPDNGNFISVLRLRDWLNLLSFEVDRGNFGCYVPPFQHEHWLRRFHFMESAGDRWWSFAGGVYLLRAVKRVRGMHLVLSDWRQQHALRQTFTTVTQQTLDKELNKLP</sequence>
<dbReference type="GO" id="GO:0008168">
    <property type="term" value="F:methyltransferase activity"/>
    <property type="evidence" value="ECO:0007669"/>
    <property type="project" value="UniProtKB-KW"/>
</dbReference>
<name>A0ABV4UD17_9RHOO</name>
<keyword evidence="3" id="KW-1185">Reference proteome</keyword>
<dbReference type="GO" id="GO:0032259">
    <property type="term" value="P:methylation"/>
    <property type="evidence" value="ECO:0007669"/>
    <property type="project" value="UniProtKB-KW"/>
</dbReference>
<comment type="caution">
    <text evidence="2">The sequence shown here is derived from an EMBL/GenBank/DDBJ whole genome shotgun (WGS) entry which is preliminary data.</text>
</comment>
<reference evidence="3" key="1">
    <citation type="submission" date="2024-06" db="EMBL/GenBank/DDBJ databases">
        <title>Radixoralia hellwigii gen. nov., sp nov., isolated from a root canal in the human oral cavity.</title>
        <authorList>
            <person name="Bartsch S."/>
            <person name="Wittmer A."/>
            <person name="Schulz A.-K."/>
            <person name="Neumann-Schaal M."/>
            <person name="Wolf J."/>
            <person name="Gronow S."/>
            <person name="Tennert C."/>
            <person name="Haecker G."/>
            <person name="Cieplik F."/>
            <person name="Al-Ahmad A."/>
        </authorList>
    </citation>
    <scope>NUCLEOTIDE SEQUENCE [LARGE SCALE GENOMIC DNA]</scope>
    <source>
        <strain evidence="3">Wk13</strain>
    </source>
</reference>
<dbReference type="InterPro" id="IPR029063">
    <property type="entry name" value="SAM-dependent_MTases_sf"/>
</dbReference>
<protein>
    <submittedName>
        <fullName evidence="2">Class I SAM-dependent methyltransferase</fullName>
    </submittedName>
</protein>
<feature type="domain" description="Methyltransferase type 11" evidence="1">
    <location>
        <begin position="68"/>
        <end position="117"/>
    </location>
</feature>
<dbReference type="Pfam" id="PF08241">
    <property type="entry name" value="Methyltransf_11"/>
    <property type="match status" value="1"/>
</dbReference>
<accession>A0ABV4UD17</accession>
<organism evidence="2 3">
    <name type="scientific">Dentiradicibacter hellwigii</name>
    <dbReference type="NCBI Taxonomy" id="3149053"/>
    <lineage>
        <taxon>Bacteria</taxon>
        <taxon>Pseudomonadati</taxon>
        <taxon>Pseudomonadota</taxon>
        <taxon>Betaproteobacteria</taxon>
        <taxon>Rhodocyclales</taxon>
        <taxon>Rhodocyclaceae</taxon>
        <taxon>Dentiradicibacter</taxon>
    </lineage>
</organism>
<evidence type="ECO:0000259" key="1">
    <source>
        <dbReference type="Pfam" id="PF08241"/>
    </source>
</evidence>
<dbReference type="Proteomes" id="UP001574673">
    <property type="component" value="Unassembled WGS sequence"/>
</dbReference>
<dbReference type="EMBL" id="JBEUWX010000002">
    <property type="protein sequence ID" value="MFA9949246.1"/>
    <property type="molecule type" value="Genomic_DNA"/>
</dbReference>
<evidence type="ECO:0000313" key="2">
    <source>
        <dbReference type="EMBL" id="MFA9949246.1"/>
    </source>
</evidence>
<dbReference type="InterPro" id="IPR013216">
    <property type="entry name" value="Methyltransf_11"/>
</dbReference>
<gene>
    <name evidence="2" type="ORF">ABCS64_02690</name>
</gene>
<dbReference type="SUPFAM" id="SSF53335">
    <property type="entry name" value="S-adenosyl-L-methionine-dependent methyltransferases"/>
    <property type="match status" value="1"/>
</dbReference>
<evidence type="ECO:0000313" key="3">
    <source>
        <dbReference type="Proteomes" id="UP001574673"/>
    </source>
</evidence>